<dbReference type="InterPro" id="IPR001155">
    <property type="entry name" value="OxRdtase_FMN_N"/>
</dbReference>
<proteinExistence type="predicted"/>
<dbReference type="Proteomes" id="UP001501257">
    <property type="component" value="Unassembled WGS sequence"/>
</dbReference>
<feature type="domain" description="NADH:flavin oxidoreductase/NADH oxidase N-terminal" evidence="2">
    <location>
        <begin position="396"/>
        <end position="732"/>
    </location>
</feature>
<dbReference type="SUPFAM" id="SSF51395">
    <property type="entry name" value="FMN-linked oxidoreductases"/>
    <property type="match status" value="1"/>
</dbReference>
<evidence type="ECO:0000259" key="3">
    <source>
        <dbReference type="Pfam" id="PF01494"/>
    </source>
</evidence>
<dbReference type="Gene3D" id="3.20.20.70">
    <property type="entry name" value="Aldolase class I"/>
    <property type="match status" value="1"/>
</dbReference>
<gene>
    <name evidence="4" type="ORF">GCM10025778_12230</name>
</gene>
<keyword evidence="5" id="KW-1185">Reference proteome</keyword>
<dbReference type="EMBL" id="BAABLK010000022">
    <property type="protein sequence ID" value="GAA5226690.1"/>
    <property type="molecule type" value="Genomic_DNA"/>
</dbReference>
<dbReference type="InterPro" id="IPR044152">
    <property type="entry name" value="YqjM-like"/>
</dbReference>
<evidence type="ECO:0000313" key="4">
    <source>
        <dbReference type="EMBL" id="GAA5226690.1"/>
    </source>
</evidence>
<dbReference type="PANTHER" id="PTHR43303:SF3">
    <property type="entry name" value="BLR3436 PROTEIN"/>
    <property type="match status" value="1"/>
</dbReference>
<dbReference type="InterPro" id="IPR002938">
    <property type="entry name" value="FAD-bd"/>
</dbReference>
<feature type="region of interest" description="Disordered" evidence="1">
    <location>
        <begin position="748"/>
        <end position="790"/>
    </location>
</feature>
<dbReference type="CDD" id="cd02932">
    <property type="entry name" value="OYE_YqiM_FMN"/>
    <property type="match status" value="1"/>
</dbReference>
<dbReference type="Gene3D" id="3.30.9.20">
    <property type="match status" value="1"/>
</dbReference>
<dbReference type="InterPro" id="IPR013785">
    <property type="entry name" value="Aldolase_TIM"/>
</dbReference>
<protein>
    <submittedName>
        <fullName evidence="4">Bifunctional salicylyl-CoA 5-hydroxylase/oxidoreductase</fullName>
    </submittedName>
</protein>
<accession>A0ABP9TNX7</accession>
<reference evidence="5" key="1">
    <citation type="journal article" date="2019" name="Int. J. Syst. Evol. Microbiol.">
        <title>The Global Catalogue of Microorganisms (GCM) 10K type strain sequencing project: providing services to taxonomists for standard genome sequencing and annotation.</title>
        <authorList>
            <consortium name="The Broad Institute Genomics Platform"/>
            <consortium name="The Broad Institute Genome Sequencing Center for Infectious Disease"/>
            <person name="Wu L."/>
            <person name="Ma J."/>
        </authorList>
    </citation>
    <scope>NUCLEOTIDE SEQUENCE [LARGE SCALE GENOMIC DNA]</scope>
    <source>
        <strain evidence="5">JCM 18952</strain>
    </source>
</reference>
<comment type="caution">
    <text evidence="4">The sequence shown here is derived from an EMBL/GenBank/DDBJ whole genome shotgun (WGS) entry which is preliminary data.</text>
</comment>
<dbReference type="Pfam" id="PF00724">
    <property type="entry name" value="Oxidored_FMN"/>
    <property type="match status" value="1"/>
</dbReference>
<dbReference type="PRINTS" id="PR00420">
    <property type="entry name" value="RNGMNOXGNASE"/>
</dbReference>
<dbReference type="InterPro" id="IPR036188">
    <property type="entry name" value="FAD/NAD-bd_sf"/>
</dbReference>
<name>A0ABP9TNX7_9MICC</name>
<evidence type="ECO:0000259" key="2">
    <source>
        <dbReference type="Pfam" id="PF00724"/>
    </source>
</evidence>
<dbReference type="Pfam" id="PF01494">
    <property type="entry name" value="FAD_binding_3"/>
    <property type="match status" value="1"/>
</dbReference>
<feature type="domain" description="FAD-binding" evidence="3">
    <location>
        <begin position="3"/>
        <end position="328"/>
    </location>
</feature>
<dbReference type="PANTHER" id="PTHR43303">
    <property type="entry name" value="NADPH DEHYDROGENASE C23G7.10C-RELATED"/>
    <property type="match status" value="1"/>
</dbReference>
<organism evidence="4 5">
    <name type="scientific">Paeniglutamicibacter antarcticus</name>
    <dbReference type="NCBI Taxonomy" id="494023"/>
    <lineage>
        <taxon>Bacteria</taxon>
        <taxon>Bacillati</taxon>
        <taxon>Actinomycetota</taxon>
        <taxon>Actinomycetes</taxon>
        <taxon>Micrococcales</taxon>
        <taxon>Micrococcaceae</taxon>
        <taxon>Paeniglutamicibacter</taxon>
    </lineage>
</organism>
<sequence length="802" mass="88021">MKIAIVGGGPGGLYFAALMKQLDPAHDVTVWERNAASDTFGFGVVFSDETLGGIGNADTVIADYMSRRFARWSDIDIHFRGEMHTVGGQGFAAMSRKELLELLQRRCIELGVDVRFSTLAPDVDELSANYDLVLAADGLNSSIRTRFADSFKPSLDPRTSKFMWLGTDQVFEAFKFFVKETEAGTMQIHGYPYSEEGSTFIVEMHEDVWRAAGFDETENEVFAPGQSDEKAVAKVSEIFAEELAGYEVLKNNSKWINFTTVRNQNWHHENIVLLGDAAHTAHFSIGSGTKLAMEDSLALAACLHEHGSVAEALAAYETERRPVVESTQRAAQASMEWFENIGQYKDQDPVQFCFNLLTRSRRITYDNLKLRDTGFAATVDEDFARLSGTDEVAPAMFQPFKIGEMELVNRVVVSPMDMYSAKDGVPGDFHLVHLGSKAMGGAGLVMTEMVCVSDIGRITPGCTGLYTEEQGTAWKRITDYVHANSSAKIGAQIGHSGRKGSTKLMWEGIDEPLEQGNWKVLAPSALPYGEGCHVPVEMTREHMDMVREQFVTAARRADAAGFDLLELHAAHGYLLSSFLSPLSNTRTDEYGGSLENRLRYPLEVLDAVSAVWPVHKPIGVRISATDWTEGGNTEEDALEIASAFIAHGVKSIDVSSGQIVRNERPAFGRSYQTPFADKIRNQVAAAAGVAVIAVGAISSYDDVNSILLAGRADLVALGRTHLYNPQWTLQAAAEQDYVGDGATWPMPFKAGRRKPPSARTDAVRPRLSLLREDEQDEGTVHLRWSPGKNTAQDSADGLVYSV</sequence>
<feature type="compositionally biased region" description="Basic and acidic residues" evidence="1">
    <location>
        <begin position="761"/>
        <end position="772"/>
    </location>
</feature>
<dbReference type="Gene3D" id="3.50.50.60">
    <property type="entry name" value="FAD/NAD(P)-binding domain"/>
    <property type="match status" value="1"/>
</dbReference>
<evidence type="ECO:0000256" key="1">
    <source>
        <dbReference type="SAM" id="MobiDB-lite"/>
    </source>
</evidence>
<dbReference type="NCBIfam" id="NF006101">
    <property type="entry name" value="PRK08255.1"/>
    <property type="match status" value="1"/>
</dbReference>
<evidence type="ECO:0000313" key="5">
    <source>
        <dbReference type="Proteomes" id="UP001501257"/>
    </source>
</evidence>
<dbReference type="SUPFAM" id="SSF51905">
    <property type="entry name" value="FAD/NAD(P)-binding domain"/>
    <property type="match status" value="1"/>
</dbReference>
<dbReference type="RefSeq" id="WP_210099733.1">
    <property type="nucleotide sequence ID" value="NZ_BAABLK010000022.1"/>
</dbReference>